<proteinExistence type="predicted"/>
<keyword evidence="4" id="KW-1185">Reference proteome</keyword>
<dbReference type="NCBIfam" id="TIGR01641">
    <property type="entry name" value="phageSPP1_gp7"/>
    <property type="match status" value="1"/>
</dbReference>
<feature type="domain" description="Phage head morphogenesis" evidence="1">
    <location>
        <begin position="60"/>
        <end position="175"/>
    </location>
</feature>
<dbReference type="eggNOG" id="COG2369">
    <property type="taxonomic scope" value="Bacteria"/>
</dbReference>
<dbReference type="Pfam" id="PF04233">
    <property type="entry name" value="Phage_Mu_F"/>
    <property type="match status" value="1"/>
</dbReference>
<evidence type="ECO:0000259" key="2">
    <source>
        <dbReference type="Pfam" id="PF18810"/>
    </source>
</evidence>
<evidence type="ECO:0000313" key="3">
    <source>
        <dbReference type="EMBL" id="EKE78438.1"/>
    </source>
</evidence>
<gene>
    <name evidence="3" type="ORF">P24_02721</name>
</gene>
<sequence length="410" mass="45619">MTIGEGLPAAPAAPVHFTEAIDYLRGKVRLPTRAWTDLWEGQHARGFVVAGAQTDALLADFHQAVTRATAEGRTLQQFREDFDRIVAAHGWSYNGSRGWRSRVIFQTNMRMAYAAGRWKQVQENKRTRPYLRYLAVKDSRTRPEHMALHGLVLPADDPFWERMYPPNGWNCRCTVQSLNARDLERYGYEVGTAPEIEEEARQINTPDGQVTVTVPKGVDPGFAYNPGQAAWGRGAQSVAMERHGGWDELVAPGAPSYSLDPLSATAPRAQLAPRVRQGDEVALRTLLRRSIGGDERIFADPSGAAVAVTQAVADHIVADSKRWDGRETYWPLIPELLTAPQEIWVGFARSTASGRVGLRRRYVRMVALDKDRAVALVADAEGGLWQAMTFFRGSARALGNIRKGLLIYRE</sequence>
<evidence type="ECO:0000259" key="1">
    <source>
        <dbReference type="Pfam" id="PF04233"/>
    </source>
</evidence>
<protein>
    <submittedName>
        <fullName evidence="3">Mu-like prophage Flumu F protein</fullName>
    </submittedName>
</protein>
<dbReference type="Proteomes" id="UP000006746">
    <property type="component" value="Unassembled WGS sequence"/>
</dbReference>
<comment type="caution">
    <text evidence="3">The sequence shown here is derived from an EMBL/GenBank/DDBJ whole genome shotgun (WGS) entry which is preliminary data.</text>
</comment>
<dbReference type="AlphaFoldDB" id="K2JSI3"/>
<dbReference type="Pfam" id="PF18810">
    <property type="entry name" value="PBECR2"/>
    <property type="match status" value="1"/>
</dbReference>
<reference evidence="3 4" key="1">
    <citation type="journal article" date="2012" name="J. Bacteriol.">
        <title>Genome Sequence of Oceanibaculum indicum Type Strain P24.</title>
        <authorList>
            <person name="Lai Q."/>
            <person name="Shao Z."/>
        </authorList>
    </citation>
    <scope>NUCLEOTIDE SEQUENCE [LARGE SCALE GENOMIC DNA]</scope>
    <source>
        <strain evidence="3 4">P24</strain>
    </source>
</reference>
<accession>K2JSI3</accession>
<dbReference type="InterPro" id="IPR041110">
    <property type="entry name" value="PBECR2"/>
</dbReference>
<evidence type="ECO:0000313" key="4">
    <source>
        <dbReference type="Proteomes" id="UP000006746"/>
    </source>
</evidence>
<name>K2JSI3_9PROT</name>
<dbReference type="PATRIC" id="fig|1207063.3.peg.552"/>
<dbReference type="STRING" id="1207063.P24_02721"/>
<feature type="domain" description="Phage-Barnase-EndoU-ColicinE5/D-RelE like nuclease 2" evidence="2">
    <location>
        <begin position="288"/>
        <end position="409"/>
    </location>
</feature>
<dbReference type="InterPro" id="IPR006528">
    <property type="entry name" value="Phage_head_morphogenesis_dom"/>
</dbReference>
<dbReference type="EMBL" id="AMRL01000002">
    <property type="protein sequence ID" value="EKE78438.1"/>
    <property type="molecule type" value="Genomic_DNA"/>
</dbReference>
<dbReference type="RefSeq" id="WP_008943161.1">
    <property type="nucleotide sequence ID" value="NZ_AMRL01000002.1"/>
</dbReference>
<organism evidence="3 4">
    <name type="scientific">Oceanibaculum indicum P24</name>
    <dbReference type="NCBI Taxonomy" id="1207063"/>
    <lineage>
        <taxon>Bacteria</taxon>
        <taxon>Pseudomonadati</taxon>
        <taxon>Pseudomonadota</taxon>
        <taxon>Alphaproteobacteria</taxon>
        <taxon>Rhodospirillales</taxon>
        <taxon>Oceanibaculaceae</taxon>
        <taxon>Oceanibaculum</taxon>
    </lineage>
</organism>